<comment type="caution">
    <text evidence="2">The sequence shown here is derived from an EMBL/GenBank/DDBJ whole genome shotgun (WGS) entry which is preliminary data.</text>
</comment>
<dbReference type="EMBL" id="JAYMYR010000001">
    <property type="protein sequence ID" value="KAK7381948.1"/>
    <property type="molecule type" value="Genomic_DNA"/>
</dbReference>
<keyword evidence="1" id="KW-0812">Transmembrane</keyword>
<evidence type="ECO:0000313" key="3">
    <source>
        <dbReference type="Proteomes" id="UP001374584"/>
    </source>
</evidence>
<evidence type="ECO:0000313" key="2">
    <source>
        <dbReference type="EMBL" id="KAK7381948.1"/>
    </source>
</evidence>
<sequence>MRSIYSARNALATLDGPRERWRFWWEDIFDDFRGCGRKLVTSESESEATKEEEEGFIIILLLLLLLLLLKTTTVM</sequence>
<dbReference type="Proteomes" id="UP001374584">
    <property type="component" value="Unassembled WGS sequence"/>
</dbReference>
<feature type="transmembrane region" description="Helical" evidence="1">
    <location>
        <begin position="55"/>
        <end position="73"/>
    </location>
</feature>
<proteinExistence type="predicted"/>
<dbReference type="AlphaFoldDB" id="A0AAN9RSG1"/>
<gene>
    <name evidence="2" type="ORF">VNO80_00526</name>
</gene>
<protein>
    <submittedName>
        <fullName evidence="2">Uncharacterized protein</fullName>
    </submittedName>
</protein>
<keyword evidence="1" id="KW-0472">Membrane</keyword>
<evidence type="ECO:0000256" key="1">
    <source>
        <dbReference type="SAM" id="Phobius"/>
    </source>
</evidence>
<organism evidence="2 3">
    <name type="scientific">Phaseolus coccineus</name>
    <name type="common">Scarlet runner bean</name>
    <name type="synonym">Phaseolus multiflorus</name>
    <dbReference type="NCBI Taxonomy" id="3886"/>
    <lineage>
        <taxon>Eukaryota</taxon>
        <taxon>Viridiplantae</taxon>
        <taxon>Streptophyta</taxon>
        <taxon>Embryophyta</taxon>
        <taxon>Tracheophyta</taxon>
        <taxon>Spermatophyta</taxon>
        <taxon>Magnoliopsida</taxon>
        <taxon>eudicotyledons</taxon>
        <taxon>Gunneridae</taxon>
        <taxon>Pentapetalae</taxon>
        <taxon>rosids</taxon>
        <taxon>fabids</taxon>
        <taxon>Fabales</taxon>
        <taxon>Fabaceae</taxon>
        <taxon>Papilionoideae</taxon>
        <taxon>50 kb inversion clade</taxon>
        <taxon>NPAAA clade</taxon>
        <taxon>indigoferoid/millettioid clade</taxon>
        <taxon>Phaseoleae</taxon>
        <taxon>Phaseolus</taxon>
    </lineage>
</organism>
<keyword evidence="3" id="KW-1185">Reference proteome</keyword>
<keyword evidence="1" id="KW-1133">Transmembrane helix</keyword>
<accession>A0AAN9RSG1</accession>
<name>A0AAN9RSG1_PHACN</name>
<reference evidence="2 3" key="1">
    <citation type="submission" date="2024-01" db="EMBL/GenBank/DDBJ databases">
        <title>The genomes of 5 underutilized Papilionoideae crops provide insights into root nodulation and disease resistanc.</title>
        <authorList>
            <person name="Jiang F."/>
        </authorList>
    </citation>
    <scope>NUCLEOTIDE SEQUENCE [LARGE SCALE GENOMIC DNA]</scope>
    <source>
        <strain evidence="2">JINMINGXINNONG_FW02</strain>
        <tissue evidence="2">Leaves</tissue>
    </source>
</reference>